<proteinExistence type="predicted"/>
<dbReference type="OrthoDB" id="5429634at2759"/>
<keyword evidence="1" id="KW-0472">Membrane</keyword>
<reference evidence="2" key="1">
    <citation type="journal article" date="2020" name="Stud. Mycol.">
        <title>101 Dothideomycetes genomes: a test case for predicting lifestyles and emergence of pathogens.</title>
        <authorList>
            <person name="Haridas S."/>
            <person name="Albert R."/>
            <person name="Binder M."/>
            <person name="Bloem J."/>
            <person name="Labutti K."/>
            <person name="Salamov A."/>
            <person name="Andreopoulos B."/>
            <person name="Baker S."/>
            <person name="Barry K."/>
            <person name="Bills G."/>
            <person name="Bluhm B."/>
            <person name="Cannon C."/>
            <person name="Castanera R."/>
            <person name="Culley D."/>
            <person name="Daum C."/>
            <person name="Ezra D."/>
            <person name="Gonzalez J."/>
            <person name="Henrissat B."/>
            <person name="Kuo A."/>
            <person name="Liang C."/>
            <person name="Lipzen A."/>
            <person name="Lutzoni F."/>
            <person name="Magnuson J."/>
            <person name="Mondo S."/>
            <person name="Nolan M."/>
            <person name="Ohm R."/>
            <person name="Pangilinan J."/>
            <person name="Park H.-J."/>
            <person name="Ramirez L."/>
            <person name="Alfaro M."/>
            <person name="Sun H."/>
            <person name="Tritt A."/>
            <person name="Yoshinaga Y."/>
            <person name="Zwiers L.-H."/>
            <person name="Turgeon B."/>
            <person name="Goodwin S."/>
            <person name="Spatafora J."/>
            <person name="Crous P."/>
            <person name="Grigoriev I."/>
        </authorList>
    </citation>
    <scope>NUCLEOTIDE SEQUENCE</scope>
    <source>
        <strain evidence="2">CBS 123094</strain>
    </source>
</reference>
<dbReference type="Proteomes" id="UP000799779">
    <property type="component" value="Unassembled WGS sequence"/>
</dbReference>
<gene>
    <name evidence="2" type="ORF">P154DRAFT_420621</name>
</gene>
<protein>
    <submittedName>
        <fullName evidence="2">Uncharacterized protein</fullName>
    </submittedName>
</protein>
<keyword evidence="3" id="KW-1185">Reference proteome</keyword>
<accession>A0A6A5X3X5</accession>
<feature type="transmembrane region" description="Helical" evidence="1">
    <location>
        <begin position="6"/>
        <end position="26"/>
    </location>
</feature>
<dbReference type="EMBL" id="ML977557">
    <property type="protein sequence ID" value="KAF2007571.1"/>
    <property type="molecule type" value="Genomic_DNA"/>
</dbReference>
<dbReference type="AlphaFoldDB" id="A0A6A5X3X5"/>
<feature type="transmembrane region" description="Helical" evidence="1">
    <location>
        <begin position="60"/>
        <end position="85"/>
    </location>
</feature>
<feature type="non-terminal residue" evidence="2">
    <location>
        <position position="1"/>
    </location>
</feature>
<keyword evidence="1" id="KW-1133">Transmembrane helix</keyword>
<organism evidence="2 3">
    <name type="scientific">Amniculicola lignicola CBS 123094</name>
    <dbReference type="NCBI Taxonomy" id="1392246"/>
    <lineage>
        <taxon>Eukaryota</taxon>
        <taxon>Fungi</taxon>
        <taxon>Dikarya</taxon>
        <taxon>Ascomycota</taxon>
        <taxon>Pezizomycotina</taxon>
        <taxon>Dothideomycetes</taxon>
        <taxon>Pleosporomycetidae</taxon>
        <taxon>Pleosporales</taxon>
        <taxon>Amniculicolaceae</taxon>
        <taxon>Amniculicola</taxon>
    </lineage>
</organism>
<dbReference type="PANTHER" id="PTHR35395">
    <property type="entry name" value="DUF6536 DOMAIN-CONTAINING PROTEIN"/>
    <property type="match status" value="1"/>
</dbReference>
<keyword evidence="1" id="KW-0812">Transmembrane</keyword>
<name>A0A6A5X3X5_9PLEO</name>
<sequence>VANVWQVFLSLLYVAQNALLSCLLVADEWSGFAIDRKTLRVAAPVGIQRSSYFISMPLRYSLPIMGVFTIMHWLLSQSTFIIRVLAFDWDGSVLPGWTTAGFSVIPSLISLMLGVSILLAYCLYAYFRRYPASPGMPLASTCSMAISANCHRPDRDTDAYLLPVQWGVYDPDDGDGRGLCAFTTSRFVQPPRVGQRLFGLSKKEASKANRLTEKGVQVLLRSWTQVKHILSFRIRRKK</sequence>
<evidence type="ECO:0000313" key="3">
    <source>
        <dbReference type="Proteomes" id="UP000799779"/>
    </source>
</evidence>
<evidence type="ECO:0000313" key="2">
    <source>
        <dbReference type="EMBL" id="KAF2007571.1"/>
    </source>
</evidence>
<dbReference type="PANTHER" id="PTHR35395:SF1">
    <property type="entry name" value="DUF6536 DOMAIN-CONTAINING PROTEIN"/>
    <property type="match status" value="1"/>
</dbReference>
<feature type="transmembrane region" description="Helical" evidence="1">
    <location>
        <begin position="105"/>
        <end position="127"/>
    </location>
</feature>
<evidence type="ECO:0000256" key="1">
    <source>
        <dbReference type="SAM" id="Phobius"/>
    </source>
</evidence>